<dbReference type="Proteomes" id="UP001610334">
    <property type="component" value="Unassembled WGS sequence"/>
</dbReference>
<dbReference type="PANTHER" id="PTHR47129">
    <property type="entry name" value="QUINONE OXIDOREDUCTASE 2"/>
    <property type="match status" value="1"/>
</dbReference>
<evidence type="ECO:0000313" key="1">
    <source>
        <dbReference type="EMBL" id="KAL2810558.1"/>
    </source>
</evidence>
<protein>
    <recommendedName>
        <fullName evidence="3">NmrA-like domain-containing protein</fullName>
    </recommendedName>
</protein>
<gene>
    <name evidence="1" type="ORF">BJX63DRAFT_401792</name>
</gene>
<dbReference type="PANTHER" id="PTHR47129:SF1">
    <property type="entry name" value="NMRA-LIKE DOMAIN-CONTAINING PROTEIN"/>
    <property type="match status" value="1"/>
</dbReference>
<dbReference type="InterPro" id="IPR036291">
    <property type="entry name" value="NAD(P)-bd_dom_sf"/>
</dbReference>
<name>A0ABR4H517_9EURO</name>
<evidence type="ECO:0008006" key="3">
    <source>
        <dbReference type="Google" id="ProtNLM"/>
    </source>
</evidence>
<keyword evidence="2" id="KW-1185">Reference proteome</keyword>
<dbReference type="InterPro" id="IPR052718">
    <property type="entry name" value="NmrA-type_oxidoreductase"/>
</dbReference>
<evidence type="ECO:0000313" key="2">
    <source>
        <dbReference type="Proteomes" id="UP001610334"/>
    </source>
</evidence>
<dbReference type="Gene3D" id="3.90.25.10">
    <property type="entry name" value="UDP-galactose 4-epimerase, domain 1"/>
    <property type="match status" value="1"/>
</dbReference>
<dbReference type="SUPFAM" id="SSF51735">
    <property type="entry name" value="NAD(P)-binding Rossmann-fold domains"/>
    <property type="match status" value="1"/>
</dbReference>
<reference evidence="1 2" key="1">
    <citation type="submission" date="2024-07" db="EMBL/GenBank/DDBJ databases">
        <title>Section-level genome sequencing and comparative genomics of Aspergillus sections Usti and Cavernicolus.</title>
        <authorList>
            <consortium name="Lawrence Berkeley National Laboratory"/>
            <person name="Nybo J.L."/>
            <person name="Vesth T.C."/>
            <person name="Theobald S."/>
            <person name="Frisvad J.C."/>
            <person name="Larsen T.O."/>
            <person name="Kjaerboelling I."/>
            <person name="Rothschild-Mancinelli K."/>
            <person name="Lyhne E.K."/>
            <person name="Kogle M.E."/>
            <person name="Barry K."/>
            <person name="Clum A."/>
            <person name="Na H."/>
            <person name="Ledsgaard L."/>
            <person name="Lin J."/>
            <person name="Lipzen A."/>
            <person name="Kuo A."/>
            <person name="Riley R."/>
            <person name="Mondo S."/>
            <person name="Labutti K."/>
            <person name="Haridas S."/>
            <person name="Pangalinan J."/>
            <person name="Salamov A.A."/>
            <person name="Simmons B.A."/>
            <person name="Magnuson J.K."/>
            <person name="Chen J."/>
            <person name="Drula E."/>
            <person name="Henrissat B."/>
            <person name="Wiebenga A."/>
            <person name="Lubbers R.J."/>
            <person name="Gomes A.C."/>
            <person name="Makela M.R."/>
            <person name="Stajich J."/>
            <person name="Grigoriev I.V."/>
            <person name="Mortensen U.H."/>
            <person name="De Vries R.P."/>
            <person name="Baker S.E."/>
            <person name="Andersen M.R."/>
        </authorList>
    </citation>
    <scope>NUCLEOTIDE SEQUENCE [LARGE SCALE GENOMIC DNA]</scope>
    <source>
        <strain evidence="1 2">CBS 588.65</strain>
    </source>
</reference>
<dbReference type="EMBL" id="JBFXLT010000070">
    <property type="protein sequence ID" value="KAL2810558.1"/>
    <property type="molecule type" value="Genomic_DNA"/>
</dbReference>
<proteinExistence type="predicted"/>
<organism evidence="1 2">
    <name type="scientific">Aspergillus granulosus</name>
    <dbReference type="NCBI Taxonomy" id="176169"/>
    <lineage>
        <taxon>Eukaryota</taxon>
        <taxon>Fungi</taxon>
        <taxon>Dikarya</taxon>
        <taxon>Ascomycota</taxon>
        <taxon>Pezizomycotina</taxon>
        <taxon>Eurotiomycetes</taxon>
        <taxon>Eurotiomycetidae</taxon>
        <taxon>Eurotiales</taxon>
        <taxon>Aspergillaceae</taxon>
        <taxon>Aspergillus</taxon>
        <taxon>Aspergillus subgen. Nidulantes</taxon>
    </lineage>
</organism>
<comment type="caution">
    <text evidence="1">The sequence shown here is derived from an EMBL/GenBank/DDBJ whole genome shotgun (WGS) entry which is preliminary data.</text>
</comment>
<sequence>MYLPVSLCSSGSGSCRLTASIGSQKGYPCCANSGVKHIFYSSLGFAGDYTSTVAHVMGVHLETERFLADLPSIMTYTIIREGLYSESFPSYTNRSHLQLPVSEIKIAHDGSGPGVAWVKRDELAEATANLVARYATATGGNPAKKSESGYPYVNKIVLLTGPKVFSLRETAEVWGRVVGKDVRITLVTVDE</sequence>
<dbReference type="Gene3D" id="3.40.50.720">
    <property type="entry name" value="NAD(P)-binding Rossmann-like Domain"/>
    <property type="match status" value="1"/>
</dbReference>
<accession>A0ABR4H517</accession>